<dbReference type="EMBL" id="KV448681">
    <property type="protein sequence ID" value="OAX33945.1"/>
    <property type="molecule type" value="Genomic_DNA"/>
</dbReference>
<evidence type="ECO:0000313" key="3">
    <source>
        <dbReference type="EMBL" id="OAX33945.1"/>
    </source>
</evidence>
<organism evidence="3 4">
    <name type="scientific">Rhizopogon vinicolor AM-OR11-026</name>
    <dbReference type="NCBI Taxonomy" id="1314800"/>
    <lineage>
        <taxon>Eukaryota</taxon>
        <taxon>Fungi</taxon>
        <taxon>Dikarya</taxon>
        <taxon>Basidiomycota</taxon>
        <taxon>Agaricomycotina</taxon>
        <taxon>Agaricomycetes</taxon>
        <taxon>Agaricomycetidae</taxon>
        <taxon>Boletales</taxon>
        <taxon>Suillineae</taxon>
        <taxon>Rhizopogonaceae</taxon>
        <taxon>Rhizopogon</taxon>
    </lineage>
</organism>
<gene>
    <name evidence="3" type="ORF">K503DRAFT_775069</name>
</gene>
<dbReference type="InterPro" id="IPR036322">
    <property type="entry name" value="WD40_repeat_dom_sf"/>
</dbReference>
<dbReference type="AlphaFoldDB" id="A0A1B7MMX2"/>
<dbReference type="InParanoid" id="A0A1B7MMX2"/>
<evidence type="ECO:0000256" key="1">
    <source>
        <dbReference type="PROSITE-ProRule" id="PRU00221"/>
    </source>
</evidence>
<dbReference type="OrthoDB" id="10251741at2759"/>
<dbReference type="Gene3D" id="2.130.10.10">
    <property type="entry name" value="YVTN repeat-like/Quinoprotein amine dehydrogenase"/>
    <property type="match status" value="1"/>
</dbReference>
<evidence type="ECO:0000313" key="4">
    <source>
        <dbReference type="Proteomes" id="UP000092154"/>
    </source>
</evidence>
<dbReference type="PROSITE" id="PS50294">
    <property type="entry name" value="WD_REPEATS_REGION"/>
    <property type="match status" value="1"/>
</dbReference>
<dbReference type="Pfam" id="PF00400">
    <property type="entry name" value="WD40"/>
    <property type="match status" value="1"/>
</dbReference>
<sequence length="53" mass="5423">MGHSSCVRSLSWSPNGGYIASGSNDGTILIRNAESGEVEVGPIEAKQGGVCIM</sequence>
<name>A0A1B7MMX2_9AGAM</name>
<feature type="compositionally biased region" description="Polar residues" evidence="2">
    <location>
        <begin position="1"/>
        <end position="14"/>
    </location>
</feature>
<dbReference type="PROSITE" id="PS50082">
    <property type="entry name" value="WD_REPEATS_2"/>
    <property type="match status" value="1"/>
</dbReference>
<feature type="region of interest" description="Disordered" evidence="2">
    <location>
        <begin position="1"/>
        <end position="22"/>
    </location>
</feature>
<reference evidence="3 4" key="1">
    <citation type="submission" date="2016-06" db="EMBL/GenBank/DDBJ databases">
        <title>Comparative genomics of the ectomycorrhizal sister species Rhizopogon vinicolor and Rhizopogon vesiculosus (Basidiomycota: Boletales) reveals a divergence of the mating type B locus.</title>
        <authorList>
            <consortium name="DOE Joint Genome Institute"/>
            <person name="Mujic A.B."/>
            <person name="Kuo A."/>
            <person name="Tritt A."/>
            <person name="Lipzen A."/>
            <person name="Chen C."/>
            <person name="Johnson J."/>
            <person name="Sharma A."/>
            <person name="Barry K."/>
            <person name="Grigoriev I.V."/>
            <person name="Spatafora J.W."/>
        </authorList>
    </citation>
    <scope>NUCLEOTIDE SEQUENCE [LARGE SCALE GENOMIC DNA]</scope>
    <source>
        <strain evidence="3 4">AM-OR11-026</strain>
    </source>
</reference>
<dbReference type="SUPFAM" id="SSF50978">
    <property type="entry name" value="WD40 repeat-like"/>
    <property type="match status" value="1"/>
</dbReference>
<protein>
    <submittedName>
        <fullName evidence="3">Uncharacterized protein</fullName>
    </submittedName>
</protein>
<accession>A0A1B7MMX2</accession>
<dbReference type="Proteomes" id="UP000092154">
    <property type="component" value="Unassembled WGS sequence"/>
</dbReference>
<keyword evidence="1" id="KW-0853">WD repeat</keyword>
<proteinExistence type="predicted"/>
<dbReference type="InterPro" id="IPR015943">
    <property type="entry name" value="WD40/YVTN_repeat-like_dom_sf"/>
</dbReference>
<dbReference type="InterPro" id="IPR001680">
    <property type="entry name" value="WD40_rpt"/>
</dbReference>
<keyword evidence="4" id="KW-1185">Reference proteome</keyword>
<feature type="repeat" description="WD" evidence="1">
    <location>
        <begin position="1"/>
        <end position="41"/>
    </location>
</feature>
<evidence type="ECO:0000256" key="2">
    <source>
        <dbReference type="SAM" id="MobiDB-lite"/>
    </source>
</evidence>